<dbReference type="SUPFAM" id="SSF52172">
    <property type="entry name" value="CheY-like"/>
    <property type="match status" value="1"/>
</dbReference>
<dbReference type="Pfam" id="PF00486">
    <property type="entry name" value="Trans_reg_C"/>
    <property type="match status" value="1"/>
</dbReference>
<evidence type="ECO:0000256" key="1">
    <source>
        <dbReference type="ARBA" id="ARBA00022553"/>
    </source>
</evidence>
<evidence type="ECO:0000256" key="6">
    <source>
        <dbReference type="PROSITE-ProRule" id="PRU00169"/>
    </source>
</evidence>
<name>A7NG98_ROSCS</name>
<protein>
    <submittedName>
        <fullName evidence="10">Two component transcriptional regulator, winged helix family</fullName>
    </submittedName>
</protein>
<dbReference type="Gene3D" id="1.10.10.10">
    <property type="entry name" value="Winged helix-like DNA-binding domain superfamily/Winged helix DNA-binding domain"/>
    <property type="match status" value="1"/>
</dbReference>
<sequence length="230" mass="25699">MAATILVVEDEEPILNLVVAYLKADGFAVHTARDGESALMLAQTLQPDLIVLDLLLPGMDGLEICRRLQRDGGPYVLMLTARAEEVDKVVGLSVGADDYLTKPFSPRELVARVKAILRRRRHTSVASPAESALLTFRDLQIDVARREVQRRGVPVTLTAREFDLLYTLAAMPGRVFTREQLLERVWGHDFDGVDRVVDVHISLLRRKLEDDPTEPTLIQTVRGVGYKFTG</sequence>
<feature type="domain" description="Response regulatory" evidence="8">
    <location>
        <begin position="4"/>
        <end position="117"/>
    </location>
</feature>
<keyword evidence="1 6" id="KW-0597">Phosphoprotein</keyword>
<keyword evidence="5" id="KW-0804">Transcription</keyword>
<dbReference type="Proteomes" id="UP000000263">
    <property type="component" value="Chromosome"/>
</dbReference>
<dbReference type="InterPro" id="IPR036388">
    <property type="entry name" value="WH-like_DNA-bd_sf"/>
</dbReference>
<dbReference type="InterPro" id="IPR001867">
    <property type="entry name" value="OmpR/PhoB-type_DNA-bd"/>
</dbReference>
<dbReference type="OrthoDB" id="5243815at2"/>
<dbReference type="AlphaFoldDB" id="A7NG98"/>
<gene>
    <name evidence="10" type="ordered locus">Rcas_0353</name>
</gene>
<dbReference type="STRING" id="383372.Rcas_0353"/>
<accession>A7NG98</accession>
<dbReference type="FunFam" id="1.10.10.10:FF:000018">
    <property type="entry name" value="DNA-binding response regulator ResD"/>
    <property type="match status" value="1"/>
</dbReference>
<dbReference type="HOGENOM" id="CLU_000445_30_4_0"/>
<proteinExistence type="predicted"/>
<evidence type="ECO:0000256" key="4">
    <source>
        <dbReference type="ARBA" id="ARBA00023125"/>
    </source>
</evidence>
<evidence type="ECO:0000256" key="3">
    <source>
        <dbReference type="ARBA" id="ARBA00023015"/>
    </source>
</evidence>
<feature type="modified residue" description="4-aspartylphosphate" evidence="6">
    <location>
        <position position="53"/>
    </location>
</feature>
<evidence type="ECO:0000256" key="5">
    <source>
        <dbReference type="ARBA" id="ARBA00023163"/>
    </source>
</evidence>
<dbReference type="CDD" id="cd00383">
    <property type="entry name" value="trans_reg_C"/>
    <property type="match status" value="1"/>
</dbReference>
<evidence type="ECO:0000256" key="2">
    <source>
        <dbReference type="ARBA" id="ARBA00023012"/>
    </source>
</evidence>
<evidence type="ECO:0000313" key="10">
    <source>
        <dbReference type="EMBL" id="ABU56485.1"/>
    </source>
</evidence>
<dbReference type="InterPro" id="IPR001789">
    <property type="entry name" value="Sig_transdc_resp-reg_receiver"/>
</dbReference>
<dbReference type="InterPro" id="IPR016032">
    <property type="entry name" value="Sig_transdc_resp-reg_C-effctor"/>
</dbReference>
<dbReference type="SMART" id="SM00448">
    <property type="entry name" value="REC"/>
    <property type="match status" value="1"/>
</dbReference>
<dbReference type="Pfam" id="PF00072">
    <property type="entry name" value="Response_reg"/>
    <property type="match status" value="1"/>
</dbReference>
<dbReference type="GO" id="GO:0000976">
    <property type="term" value="F:transcription cis-regulatory region binding"/>
    <property type="evidence" value="ECO:0007669"/>
    <property type="project" value="TreeGrafter"/>
</dbReference>
<keyword evidence="2" id="KW-0902">Two-component regulatory system</keyword>
<evidence type="ECO:0000313" key="11">
    <source>
        <dbReference type="Proteomes" id="UP000000263"/>
    </source>
</evidence>
<keyword evidence="11" id="KW-1185">Reference proteome</keyword>
<dbReference type="EMBL" id="CP000804">
    <property type="protein sequence ID" value="ABU56485.1"/>
    <property type="molecule type" value="Genomic_DNA"/>
</dbReference>
<reference evidence="10 11" key="1">
    <citation type="submission" date="2007-08" db="EMBL/GenBank/DDBJ databases">
        <title>Complete sequence of Roseiflexus castenholzii DSM 13941.</title>
        <authorList>
            <consortium name="US DOE Joint Genome Institute"/>
            <person name="Copeland A."/>
            <person name="Lucas S."/>
            <person name="Lapidus A."/>
            <person name="Barry K."/>
            <person name="Glavina del Rio T."/>
            <person name="Dalin E."/>
            <person name="Tice H."/>
            <person name="Pitluck S."/>
            <person name="Thompson L.S."/>
            <person name="Brettin T."/>
            <person name="Bruce D."/>
            <person name="Detter J.C."/>
            <person name="Han C."/>
            <person name="Tapia R."/>
            <person name="Schmutz J."/>
            <person name="Larimer F."/>
            <person name="Land M."/>
            <person name="Hauser L."/>
            <person name="Kyrpides N."/>
            <person name="Mikhailova N."/>
            <person name="Bryant D.A."/>
            <person name="Hanada S."/>
            <person name="Tsukatani Y."/>
            <person name="Richardson P."/>
        </authorList>
    </citation>
    <scope>NUCLEOTIDE SEQUENCE [LARGE SCALE GENOMIC DNA]</scope>
    <source>
        <strain evidence="11">DSM 13941 / HLO8</strain>
    </source>
</reference>
<evidence type="ECO:0000259" key="9">
    <source>
        <dbReference type="PROSITE" id="PS51755"/>
    </source>
</evidence>
<dbReference type="GO" id="GO:0005829">
    <property type="term" value="C:cytosol"/>
    <property type="evidence" value="ECO:0007669"/>
    <property type="project" value="TreeGrafter"/>
</dbReference>
<keyword evidence="3" id="KW-0805">Transcription regulation</keyword>
<dbReference type="PANTHER" id="PTHR48111:SF4">
    <property type="entry name" value="DNA-BINDING DUAL TRANSCRIPTIONAL REGULATOR OMPR"/>
    <property type="match status" value="1"/>
</dbReference>
<dbReference type="GO" id="GO:0000156">
    <property type="term" value="F:phosphorelay response regulator activity"/>
    <property type="evidence" value="ECO:0007669"/>
    <property type="project" value="TreeGrafter"/>
</dbReference>
<dbReference type="SUPFAM" id="SSF46894">
    <property type="entry name" value="C-terminal effector domain of the bipartite response regulators"/>
    <property type="match status" value="1"/>
</dbReference>
<dbReference type="PANTHER" id="PTHR48111">
    <property type="entry name" value="REGULATOR OF RPOS"/>
    <property type="match status" value="1"/>
</dbReference>
<dbReference type="SMART" id="SM00862">
    <property type="entry name" value="Trans_reg_C"/>
    <property type="match status" value="1"/>
</dbReference>
<evidence type="ECO:0000256" key="7">
    <source>
        <dbReference type="PROSITE-ProRule" id="PRU01091"/>
    </source>
</evidence>
<dbReference type="PROSITE" id="PS50110">
    <property type="entry name" value="RESPONSE_REGULATORY"/>
    <property type="match status" value="1"/>
</dbReference>
<dbReference type="Gene3D" id="3.40.50.2300">
    <property type="match status" value="1"/>
</dbReference>
<feature type="domain" description="OmpR/PhoB-type" evidence="9">
    <location>
        <begin position="131"/>
        <end position="230"/>
    </location>
</feature>
<keyword evidence="4 7" id="KW-0238">DNA-binding</keyword>
<dbReference type="Gene3D" id="6.10.250.690">
    <property type="match status" value="1"/>
</dbReference>
<dbReference type="InterPro" id="IPR039420">
    <property type="entry name" value="WalR-like"/>
</dbReference>
<dbReference type="RefSeq" id="WP_011997889.1">
    <property type="nucleotide sequence ID" value="NC_009767.1"/>
</dbReference>
<dbReference type="FunFam" id="3.40.50.2300:FF:000001">
    <property type="entry name" value="DNA-binding response regulator PhoB"/>
    <property type="match status" value="1"/>
</dbReference>
<feature type="DNA-binding region" description="OmpR/PhoB-type" evidence="7">
    <location>
        <begin position="131"/>
        <end position="230"/>
    </location>
</feature>
<dbReference type="KEGG" id="rca:Rcas_0353"/>
<dbReference type="GO" id="GO:0032993">
    <property type="term" value="C:protein-DNA complex"/>
    <property type="evidence" value="ECO:0007669"/>
    <property type="project" value="TreeGrafter"/>
</dbReference>
<dbReference type="InterPro" id="IPR011006">
    <property type="entry name" value="CheY-like_superfamily"/>
</dbReference>
<dbReference type="eggNOG" id="COG0745">
    <property type="taxonomic scope" value="Bacteria"/>
</dbReference>
<dbReference type="GO" id="GO:0006355">
    <property type="term" value="P:regulation of DNA-templated transcription"/>
    <property type="evidence" value="ECO:0007669"/>
    <property type="project" value="InterPro"/>
</dbReference>
<evidence type="ECO:0000259" key="8">
    <source>
        <dbReference type="PROSITE" id="PS50110"/>
    </source>
</evidence>
<organism evidence="10 11">
    <name type="scientific">Roseiflexus castenholzii (strain DSM 13941 / HLO8)</name>
    <dbReference type="NCBI Taxonomy" id="383372"/>
    <lineage>
        <taxon>Bacteria</taxon>
        <taxon>Bacillati</taxon>
        <taxon>Chloroflexota</taxon>
        <taxon>Chloroflexia</taxon>
        <taxon>Chloroflexales</taxon>
        <taxon>Roseiflexineae</taxon>
        <taxon>Roseiflexaceae</taxon>
        <taxon>Roseiflexus</taxon>
    </lineage>
</organism>
<dbReference type="PROSITE" id="PS51755">
    <property type="entry name" value="OMPR_PHOB"/>
    <property type="match status" value="1"/>
</dbReference>